<dbReference type="Pfam" id="PF19623">
    <property type="entry name" value="DUF6128"/>
    <property type="match status" value="1"/>
</dbReference>
<dbReference type="AlphaFoldDB" id="A0A3E2WV97"/>
<feature type="compositionally biased region" description="Polar residues" evidence="1">
    <location>
        <begin position="231"/>
        <end position="254"/>
    </location>
</feature>
<dbReference type="RefSeq" id="WP_025654388.1">
    <property type="nucleotide sequence ID" value="NZ_QVIA01000013.1"/>
</dbReference>
<reference evidence="3 4" key="1">
    <citation type="submission" date="2018-08" db="EMBL/GenBank/DDBJ databases">
        <title>A genome reference for cultivated species of the human gut microbiota.</title>
        <authorList>
            <person name="Zou Y."/>
            <person name="Xue W."/>
            <person name="Luo G."/>
        </authorList>
    </citation>
    <scope>NUCLEOTIDE SEQUENCE [LARGE SCALE GENOMIC DNA]</scope>
    <source>
        <strain evidence="3 4">AF19-21</strain>
    </source>
</reference>
<dbReference type="EMBL" id="QVIA01000013">
    <property type="protein sequence ID" value="RGC31329.1"/>
    <property type="molecule type" value="Genomic_DNA"/>
</dbReference>
<sequence length="507" mass="55890">MNPGICYIYEYNNNQKLRNAGFIKLIQHYQSCVLQVNVRGIPVQTGSTVKLYAFCRQNSKFISSQVDEIICGDKCISARFTISDTTFPEGRPLEQIDGFFLKTDSGQYYAAAADGADFDTRGIELWKKSGDSTAAVSEEPAPSAVHSPESAEAGPAAGTGLPVTNDAEAQAESQSLPENTDSSDAYNDPENVMYSNTFHKSGDDIPPDTFRDFDTGLYFDSFSDPDVDISSDASDNTDTNVPSDTHNSSETNVSPDALNSPVEEDMTRNTRPASNEDDMPRSVLLPSNEDDIPQSSLLPSDEEDIPQSSLPPSDEEDIPQSSPLSSDEEYITPDALPSDEEDIIQNVLPSSETEIPPSEFSPTGEIINTPAEPKDTAMSGDNAARTEGPADTIRTELQDSLEEEAQTSPTARKIQRSELSILPRRCWNLANNSFLLHGYHNYHHLLLVEEDGRYWLGVPAIYSPREARAAELFGFPQFTKTYVDQLELDEDEKAPSPDFGHFCRYIR</sequence>
<feature type="compositionally biased region" description="Polar residues" evidence="1">
    <location>
        <begin position="171"/>
        <end position="185"/>
    </location>
</feature>
<dbReference type="GeneID" id="93332265"/>
<evidence type="ECO:0000256" key="1">
    <source>
        <dbReference type="SAM" id="MobiDB-lite"/>
    </source>
</evidence>
<evidence type="ECO:0000313" key="4">
    <source>
        <dbReference type="Proteomes" id="UP000261111"/>
    </source>
</evidence>
<evidence type="ECO:0000313" key="3">
    <source>
        <dbReference type="EMBL" id="RGC31329.1"/>
    </source>
</evidence>
<feature type="compositionally biased region" description="Acidic residues" evidence="1">
    <location>
        <begin position="326"/>
        <end position="338"/>
    </location>
</feature>
<gene>
    <name evidence="3" type="ORF">DWX41_13245</name>
</gene>
<evidence type="ECO:0000259" key="2">
    <source>
        <dbReference type="Pfam" id="PF19623"/>
    </source>
</evidence>
<dbReference type="Proteomes" id="UP000261111">
    <property type="component" value="Unassembled WGS sequence"/>
</dbReference>
<protein>
    <recommendedName>
        <fullName evidence="2">DUF6128 domain-containing protein</fullName>
    </recommendedName>
</protein>
<feature type="region of interest" description="Disordered" evidence="1">
    <location>
        <begin position="226"/>
        <end position="338"/>
    </location>
</feature>
<proteinExistence type="predicted"/>
<feature type="domain" description="DUF6128" evidence="2">
    <location>
        <begin position="411"/>
        <end position="479"/>
    </location>
</feature>
<organism evidence="3 4">
    <name type="scientific">Hungatella hathewayi</name>
    <dbReference type="NCBI Taxonomy" id="154046"/>
    <lineage>
        <taxon>Bacteria</taxon>
        <taxon>Bacillati</taxon>
        <taxon>Bacillota</taxon>
        <taxon>Clostridia</taxon>
        <taxon>Lachnospirales</taxon>
        <taxon>Lachnospiraceae</taxon>
        <taxon>Hungatella</taxon>
    </lineage>
</organism>
<accession>A0A3E2WV97</accession>
<dbReference type="InterPro" id="IPR046131">
    <property type="entry name" value="DUF6128"/>
</dbReference>
<feature type="region of interest" description="Disordered" evidence="1">
    <location>
        <begin position="131"/>
        <end position="206"/>
    </location>
</feature>
<comment type="caution">
    <text evidence="3">The sequence shown here is derived from an EMBL/GenBank/DDBJ whole genome shotgun (WGS) entry which is preliminary data.</text>
</comment>
<name>A0A3E2WV97_9FIRM</name>